<dbReference type="Proteomes" id="UP000256431">
    <property type="component" value="Unassembled WGS sequence"/>
</dbReference>
<organism evidence="1 2">
    <name type="scientific">Marinobacter flavimaris</name>
    <dbReference type="NCBI Taxonomy" id="262076"/>
    <lineage>
        <taxon>Bacteria</taxon>
        <taxon>Pseudomonadati</taxon>
        <taxon>Pseudomonadota</taxon>
        <taxon>Gammaproteobacteria</taxon>
        <taxon>Pseudomonadales</taxon>
        <taxon>Marinobacteraceae</taxon>
        <taxon>Marinobacter</taxon>
    </lineage>
</organism>
<comment type="caution">
    <text evidence="1">The sequence shown here is derived from an EMBL/GenBank/DDBJ whole genome shotgun (WGS) entry which is preliminary data.</text>
</comment>
<dbReference type="Gene3D" id="1.20.120.330">
    <property type="entry name" value="Nucleotidyltransferases domain 2"/>
    <property type="match status" value="1"/>
</dbReference>
<keyword evidence="2" id="KW-1185">Reference proteome</keyword>
<protein>
    <recommendedName>
        <fullName evidence="3">DUF4145 domain-containing protein</fullName>
    </recommendedName>
</protein>
<gene>
    <name evidence="1" type="ORF">DXI23_20250</name>
</gene>
<name>A0A3D8GXY5_9GAMM</name>
<dbReference type="EMBL" id="QRDH01000019">
    <property type="protein sequence ID" value="RDU39061.1"/>
    <property type="molecule type" value="Genomic_DNA"/>
</dbReference>
<accession>A0A3D8GXY5</accession>
<evidence type="ECO:0000313" key="2">
    <source>
        <dbReference type="Proteomes" id="UP000256431"/>
    </source>
</evidence>
<reference evidence="1 2" key="1">
    <citation type="submission" date="2018-08" db="EMBL/GenBank/DDBJ databases">
        <title>Genome sequence of Marinobacter flavimaris KCTC 12185.</title>
        <authorList>
            <person name="Chun J."/>
            <person name="Kim B.-Y."/>
            <person name="Choi S.-B."/>
            <person name="Kwak M.-J."/>
        </authorList>
    </citation>
    <scope>NUCLEOTIDE SEQUENCE [LARGE SCALE GENOMIC DNA]</scope>
    <source>
        <strain evidence="1 2">KCTC 12185</strain>
    </source>
</reference>
<proteinExistence type="predicted"/>
<dbReference type="AlphaFoldDB" id="A0A3D8GXY5"/>
<evidence type="ECO:0008006" key="3">
    <source>
        <dbReference type="Google" id="ProtNLM"/>
    </source>
</evidence>
<evidence type="ECO:0000313" key="1">
    <source>
        <dbReference type="EMBL" id="RDU39061.1"/>
    </source>
</evidence>
<sequence>MFMQNKDEPNRTLIRALLSGDELSMVVRSHIKVEEQVDHFLVLHVVSYKHLEKISLTFAEKCLLAVALGMDEDLIKPLSTLGNIRNKFAHKTDSELTKSDVNNFYKAFSATGKEVLQETIATNSDRPEQLARKYNDMSIREKFALMTIYLHSNIRGLVHDEVERMNALNNEGSL</sequence>